<dbReference type="Proteomes" id="UP000192596">
    <property type="component" value="Unassembled WGS sequence"/>
</dbReference>
<dbReference type="EMBL" id="NAJO01000003">
    <property type="protein sequence ID" value="OQO13447.1"/>
    <property type="molecule type" value="Genomic_DNA"/>
</dbReference>
<dbReference type="OrthoDB" id="3921930at2759"/>
<evidence type="ECO:0000313" key="2">
    <source>
        <dbReference type="EMBL" id="OQO13447.1"/>
    </source>
</evidence>
<name>A0A1V8TPY6_9PEZI</name>
<dbReference type="InParanoid" id="A0A1V8TPY6"/>
<evidence type="ECO:0000259" key="1">
    <source>
        <dbReference type="Pfam" id="PF06985"/>
    </source>
</evidence>
<dbReference type="InterPro" id="IPR052895">
    <property type="entry name" value="HetReg/Transcr_Mod"/>
</dbReference>
<comment type="caution">
    <text evidence="2">The sequence shown here is derived from an EMBL/GenBank/DDBJ whole genome shotgun (WGS) entry which is preliminary data.</text>
</comment>
<dbReference type="PANTHER" id="PTHR24148">
    <property type="entry name" value="ANKYRIN REPEAT DOMAIN-CONTAINING PROTEIN 39 HOMOLOG-RELATED"/>
    <property type="match status" value="1"/>
</dbReference>
<accession>A0A1V8TPY6</accession>
<sequence length="546" mass="60958">MEPYVYQTLPNEDSIRVLTTLTSTDEAEIRCSLGITSLQGGVEYATLSYTWGMDADGDAHLCRSITVDGQALQITQNLYDWLRRVIATKDLCMPVWIDAVCINQADVEERETMVARMADIYEGSKRLFVWLGQGTDRDEDERIQCMLECMGENRHWHYRKHAVTTRGGGVSVLCLARAAFDATDATNRFHSRKGNKTPLPSRLLPDSLRVLFNADDLAIAVQEINRLMELITNRRYWTRRWIIQEHALDDDKDEVILMWGPAAGAYIRTFTLAAATLTNPAWRDIDRVFHASVYSEATGFEWSKRLDQIIGVLGFSGWAPAMGKYGHTIPPDEILSMVTYFAHDFQCSDPRDIVYALQSLGPRRGLRPDYSMTAAEVFAASCADKLNVGRSVQAFLYSATMHKDVDELTAALPSWCPDLRQKPSGLGDSGPLGPCRVLAGNVLACTLIFHGVLESTNTVAEAAEGEAASANCPPALETMNLERLIGKQTQIGDLVCGFSRDEYDDLKVILRRNGAQLPDVRLIASGWFHIPSWRLNQHPLIVLSIH</sequence>
<gene>
    <name evidence="2" type="ORF">B0A48_01675</name>
</gene>
<feature type="domain" description="Heterokaryon incompatibility" evidence="1">
    <location>
        <begin position="44"/>
        <end position="245"/>
    </location>
</feature>
<protein>
    <recommendedName>
        <fullName evidence="1">Heterokaryon incompatibility domain-containing protein</fullName>
    </recommendedName>
</protein>
<reference evidence="3" key="1">
    <citation type="submission" date="2017-03" db="EMBL/GenBank/DDBJ databases">
        <title>Genomes of endolithic fungi from Antarctica.</title>
        <authorList>
            <person name="Coleine C."/>
            <person name="Masonjones S."/>
            <person name="Stajich J.E."/>
        </authorList>
    </citation>
    <scope>NUCLEOTIDE SEQUENCE [LARGE SCALE GENOMIC DNA]</scope>
    <source>
        <strain evidence="3">CCFEE 5527</strain>
    </source>
</reference>
<organism evidence="2 3">
    <name type="scientific">Cryoendolithus antarcticus</name>
    <dbReference type="NCBI Taxonomy" id="1507870"/>
    <lineage>
        <taxon>Eukaryota</taxon>
        <taxon>Fungi</taxon>
        <taxon>Dikarya</taxon>
        <taxon>Ascomycota</taxon>
        <taxon>Pezizomycotina</taxon>
        <taxon>Dothideomycetes</taxon>
        <taxon>Dothideomycetidae</taxon>
        <taxon>Cladosporiales</taxon>
        <taxon>Cladosporiaceae</taxon>
        <taxon>Cryoendolithus</taxon>
    </lineage>
</organism>
<keyword evidence="3" id="KW-1185">Reference proteome</keyword>
<dbReference type="AlphaFoldDB" id="A0A1V8TPY6"/>
<dbReference type="PANTHER" id="PTHR24148:SF73">
    <property type="entry name" value="HET DOMAIN PROTEIN (AFU_ORTHOLOGUE AFUA_8G01020)"/>
    <property type="match status" value="1"/>
</dbReference>
<dbReference type="Pfam" id="PF06985">
    <property type="entry name" value="HET"/>
    <property type="match status" value="1"/>
</dbReference>
<proteinExistence type="predicted"/>
<dbReference type="InterPro" id="IPR010730">
    <property type="entry name" value="HET"/>
</dbReference>
<evidence type="ECO:0000313" key="3">
    <source>
        <dbReference type="Proteomes" id="UP000192596"/>
    </source>
</evidence>